<dbReference type="InterPro" id="IPR036034">
    <property type="entry name" value="PDZ_sf"/>
</dbReference>
<evidence type="ECO:0000256" key="5">
    <source>
        <dbReference type="SAM" id="MobiDB-lite"/>
    </source>
</evidence>
<comment type="caution">
    <text evidence="8">The sequence shown here is derived from an EMBL/GenBank/DDBJ whole genome shotgun (WGS) entry which is preliminary data.</text>
</comment>
<dbReference type="FunFam" id="2.30.42.10:FF:000125">
    <property type="entry name" value="PATJ, crumbs cell polarity complex component"/>
    <property type="match status" value="1"/>
</dbReference>
<evidence type="ECO:0000256" key="3">
    <source>
        <dbReference type="ARBA" id="ARBA00022737"/>
    </source>
</evidence>
<dbReference type="PANTHER" id="PTHR19964">
    <property type="entry name" value="MULTIPLE PDZ DOMAIN PROTEIN"/>
    <property type="match status" value="1"/>
</dbReference>
<comment type="subcellular location">
    <subcellularLocation>
        <location evidence="1">Membrane</location>
    </subcellularLocation>
</comment>
<proteinExistence type="predicted"/>
<evidence type="ECO:0000313" key="8">
    <source>
        <dbReference type="EMBL" id="KAF6041160.1"/>
    </source>
</evidence>
<dbReference type="GO" id="GO:0016020">
    <property type="term" value="C:membrane"/>
    <property type="evidence" value="ECO:0007669"/>
    <property type="project" value="UniProtKB-SubCell"/>
</dbReference>
<dbReference type="CDD" id="cd06689">
    <property type="entry name" value="PDZ1_MUPP1-like"/>
    <property type="match status" value="1"/>
</dbReference>
<organism evidence="8 9">
    <name type="scientific">Bugula neritina</name>
    <name type="common">Brown bryozoan</name>
    <name type="synonym">Sertularia neritina</name>
    <dbReference type="NCBI Taxonomy" id="10212"/>
    <lineage>
        <taxon>Eukaryota</taxon>
        <taxon>Metazoa</taxon>
        <taxon>Spiralia</taxon>
        <taxon>Lophotrochozoa</taxon>
        <taxon>Bryozoa</taxon>
        <taxon>Gymnolaemata</taxon>
        <taxon>Cheilostomatida</taxon>
        <taxon>Flustrina</taxon>
        <taxon>Buguloidea</taxon>
        <taxon>Bugulidae</taxon>
        <taxon>Bugula</taxon>
    </lineage>
</organism>
<dbReference type="PROSITE" id="PS50106">
    <property type="entry name" value="PDZ"/>
    <property type="match status" value="5"/>
</dbReference>
<evidence type="ECO:0000256" key="2">
    <source>
        <dbReference type="ARBA" id="ARBA00022553"/>
    </source>
</evidence>
<dbReference type="OrthoDB" id="6022711at2759"/>
<feature type="region of interest" description="Disordered" evidence="5">
    <location>
        <begin position="66"/>
        <end position="93"/>
    </location>
</feature>
<dbReference type="CDD" id="cd06669">
    <property type="entry name" value="PDZ5_MUPP1-like"/>
    <property type="match status" value="1"/>
</dbReference>
<feature type="domain" description="PDZ" evidence="6">
    <location>
        <begin position="109"/>
        <end position="196"/>
    </location>
</feature>
<dbReference type="InterPro" id="IPR004172">
    <property type="entry name" value="L27_dom"/>
</dbReference>
<dbReference type="SUPFAM" id="SSF50156">
    <property type="entry name" value="PDZ domain-like"/>
    <property type="match status" value="5"/>
</dbReference>
<sequence>MALSSDCEQAVQILQSIQSRLSAGGDNSLDNELASVQAMLNSQLFQQCVTIQESLAAVREEMTQDSELGVEDEFGHQREGSLASASDHNSEDDLQSAINSLAQGRKIEIIQLYKAENTSLGFSVVGLRSEHRGELGIFVQQVQPSGVAAQDGRLQEGDQILAIDGKLLDSSISHKQAIHILQQAKGLVEIVVARGQAQSAGGDHQRAASTASTDMLTSEYVQVEVIDLLNDGTGLGFGIIGGKSTGVVVKTILPGGVADKDGRLQSNDHLLQIGDVNVRGMGSESVATVLRQSGAAVRLIVARPVHDSSSSNDNGTAVIPTDTLDEYLETLCYRLMEMDAYLETAVEGEDTDLPEVEHFSTQLIKDSQGLGITIAGYIGESPHDDLSGIFVKSVTPDSAAAHDGKIKVNDQIIEVDGQSLHGYTNRDAVNVLRNTGPTVWLQLARYNHGPKFRQLHLYAAQAAEAETEHNQDSSGSSSRSSSIHTRYMDELSPEDEQQIKQQWQPIMGDDFEIVVAQFMKEGKDLGISLEGTVDVEDGVETKTHHYIRSILADGLIGATGKIKSGDELLEVNNTVLLGMNHKEVVGVLKELTNGIRLVCARTRAHSQSDLPFSQTREKFFQPPAYTLKEQEANLDRLIKSKSEEMLNTRLQEQPSLKSSSVEPITGLAVWSDETVVIELEKGAAGLGFSILDYQDPLNPSESIIVIRSLVSNGVAARDGRLVSGDRLLFVNDISLENATLDQAVQALKGAEMGTVRIGVTKSLPITDNPDELVDEPEMVAKMYRQNFSSKANIGKPNQEEDLVDIDSAEGTPVVSAKHNKQVS</sequence>
<feature type="domain" description="PDZ" evidence="6">
    <location>
        <begin position="676"/>
        <end position="750"/>
    </location>
</feature>
<evidence type="ECO:0008006" key="10">
    <source>
        <dbReference type="Google" id="ProtNLM"/>
    </source>
</evidence>
<keyword evidence="2" id="KW-0597">Phosphoprotein</keyword>
<reference evidence="8" key="1">
    <citation type="submission" date="2020-06" db="EMBL/GenBank/DDBJ databases">
        <title>Draft genome of Bugula neritina, a colonial animal packing powerful symbionts and potential medicines.</title>
        <authorList>
            <person name="Rayko M."/>
        </authorList>
    </citation>
    <scope>NUCLEOTIDE SEQUENCE [LARGE SCALE GENOMIC DNA]</scope>
    <source>
        <strain evidence="8">Kwan_BN1</strain>
    </source>
</reference>
<dbReference type="InterPro" id="IPR001478">
    <property type="entry name" value="PDZ"/>
</dbReference>
<keyword evidence="3" id="KW-0677">Repeat</keyword>
<dbReference type="Gene3D" id="2.30.42.10">
    <property type="match status" value="5"/>
</dbReference>
<dbReference type="InterPro" id="IPR036892">
    <property type="entry name" value="L27_dom_sf"/>
</dbReference>
<dbReference type="AlphaFoldDB" id="A0A7J7KSJ1"/>
<dbReference type="CDD" id="cd06791">
    <property type="entry name" value="PDZ3_MUPP1-like"/>
    <property type="match status" value="1"/>
</dbReference>
<dbReference type="Gene3D" id="1.10.287.650">
    <property type="entry name" value="L27 domain"/>
    <property type="match status" value="1"/>
</dbReference>
<dbReference type="Pfam" id="PF00595">
    <property type="entry name" value="PDZ"/>
    <property type="match status" value="5"/>
</dbReference>
<feature type="region of interest" description="Disordered" evidence="5">
    <location>
        <begin position="463"/>
        <end position="495"/>
    </location>
</feature>
<evidence type="ECO:0000313" key="9">
    <source>
        <dbReference type="Proteomes" id="UP000593567"/>
    </source>
</evidence>
<dbReference type="CDD" id="cd06667">
    <property type="entry name" value="PDZ2_MUPP1-like"/>
    <property type="match status" value="1"/>
</dbReference>
<feature type="compositionally biased region" description="Low complexity" evidence="5">
    <location>
        <begin position="473"/>
        <end position="482"/>
    </location>
</feature>
<protein>
    <recommendedName>
        <fullName evidence="10">MPDZ</fullName>
    </recommendedName>
</protein>
<feature type="domain" description="PDZ" evidence="6">
    <location>
        <begin position="513"/>
        <end position="603"/>
    </location>
</feature>
<dbReference type="Proteomes" id="UP000593567">
    <property type="component" value="Unassembled WGS sequence"/>
</dbReference>
<keyword evidence="4" id="KW-0472">Membrane</keyword>
<feature type="domain" description="PDZ" evidence="6">
    <location>
        <begin position="225"/>
        <end position="305"/>
    </location>
</feature>
<accession>A0A7J7KSJ1</accession>
<name>A0A7J7KSJ1_BUGNE</name>
<keyword evidence="9" id="KW-1185">Reference proteome</keyword>
<dbReference type="PROSITE" id="PS51022">
    <property type="entry name" value="L27"/>
    <property type="match status" value="1"/>
</dbReference>
<evidence type="ECO:0000256" key="1">
    <source>
        <dbReference type="ARBA" id="ARBA00004370"/>
    </source>
</evidence>
<dbReference type="FunFam" id="2.30.42.10:FF:000070">
    <property type="entry name" value="Multiple PDZ domain protein"/>
    <property type="match status" value="1"/>
</dbReference>
<evidence type="ECO:0000256" key="4">
    <source>
        <dbReference type="ARBA" id="ARBA00023136"/>
    </source>
</evidence>
<dbReference type="SUPFAM" id="SSF101288">
    <property type="entry name" value="L27 domain"/>
    <property type="match status" value="1"/>
</dbReference>
<dbReference type="PANTHER" id="PTHR19964:SF92">
    <property type="entry name" value="PATJ HOMOLOG"/>
    <property type="match status" value="1"/>
</dbReference>
<feature type="domain" description="L27" evidence="7">
    <location>
        <begin position="3"/>
        <end position="63"/>
    </location>
</feature>
<evidence type="ECO:0000259" key="6">
    <source>
        <dbReference type="PROSITE" id="PS50106"/>
    </source>
</evidence>
<feature type="domain" description="PDZ" evidence="6">
    <location>
        <begin position="360"/>
        <end position="447"/>
    </location>
</feature>
<gene>
    <name evidence="8" type="ORF">EB796_000498</name>
</gene>
<dbReference type="SMART" id="SM00228">
    <property type="entry name" value="PDZ"/>
    <property type="match status" value="5"/>
</dbReference>
<dbReference type="InterPro" id="IPR051342">
    <property type="entry name" value="PDZ_scaffold"/>
</dbReference>
<dbReference type="EMBL" id="VXIV02000069">
    <property type="protein sequence ID" value="KAF6041160.1"/>
    <property type="molecule type" value="Genomic_DNA"/>
</dbReference>
<evidence type="ECO:0000259" key="7">
    <source>
        <dbReference type="PROSITE" id="PS51022"/>
    </source>
</evidence>